<evidence type="ECO:0000313" key="3">
    <source>
        <dbReference type="Proteomes" id="UP000558284"/>
    </source>
</evidence>
<dbReference type="InterPro" id="IPR001509">
    <property type="entry name" value="Epimerase_deHydtase"/>
</dbReference>
<dbReference type="GO" id="GO:0004029">
    <property type="term" value="F:aldehyde dehydrogenase (NAD+) activity"/>
    <property type="evidence" value="ECO:0007669"/>
    <property type="project" value="TreeGrafter"/>
</dbReference>
<protein>
    <submittedName>
        <fullName evidence="2">SDR family oxidoreductase</fullName>
    </submittedName>
</protein>
<gene>
    <name evidence="2" type="ORF">H0241_30395</name>
</gene>
<dbReference type="InterPro" id="IPR036291">
    <property type="entry name" value="NAD(P)-bd_dom_sf"/>
</dbReference>
<dbReference type="AlphaFoldDB" id="A0A838BG83"/>
<dbReference type="CDD" id="cd05262">
    <property type="entry name" value="SDR_a7"/>
    <property type="match status" value="1"/>
</dbReference>
<feature type="domain" description="NAD-dependent epimerase/dehydratase" evidence="1">
    <location>
        <begin position="3"/>
        <end position="211"/>
    </location>
</feature>
<dbReference type="Gene3D" id="3.40.50.720">
    <property type="entry name" value="NAD(P)-binding Rossmann-like Domain"/>
    <property type="match status" value="1"/>
</dbReference>
<organism evidence="2 3">
    <name type="scientific">Mesorhizobium neociceri</name>
    <dbReference type="NCBI Taxonomy" id="1307853"/>
    <lineage>
        <taxon>Bacteria</taxon>
        <taxon>Pseudomonadati</taxon>
        <taxon>Pseudomonadota</taxon>
        <taxon>Alphaproteobacteria</taxon>
        <taxon>Hyphomicrobiales</taxon>
        <taxon>Phyllobacteriaceae</taxon>
        <taxon>Mesorhizobium</taxon>
    </lineage>
</organism>
<dbReference type="Pfam" id="PF01370">
    <property type="entry name" value="Epimerase"/>
    <property type="match status" value="1"/>
</dbReference>
<dbReference type="Proteomes" id="UP000558284">
    <property type="component" value="Unassembled WGS sequence"/>
</dbReference>
<reference evidence="2 3" key="1">
    <citation type="submission" date="2020-07" db="EMBL/GenBank/DDBJ databases">
        <title>Definition of the novel symbiovar canariense within Mesorhizobium novociceri, a new species of genus Mesorhizobium nodulating Cicer canariense in the Caldera de Taburiente National Park (La Palma, Canary Islands).</title>
        <authorList>
            <person name="Leon-Barrios M."/>
            <person name="Perez-Yepez J."/>
            <person name="Flores-Felix J.D."/>
            <person name="Ramirez-Baena M.H."/>
            <person name="Pulido-Suarez L."/>
            <person name="Igual J.M."/>
            <person name="Velazquez E."/>
            <person name="Peix A."/>
        </authorList>
    </citation>
    <scope>NUCLEOTIDE SEQUENCE [LARGE SCALE GENOMIC DNA]</scope>
    <source>
        <strain evidence="2 3">CCANP35</strain>
    </source>
</reference>
<dbReference type="InterPro" id="IPR051783">
    <property type="entry name" value="NAD(P)-dependent_oxidoreduct"/>
</dbReference>
<sequence>MRVFVTGATGFVGSAVVRELLGAGHQVLGLARSEAGAKSIVAAGAEAHRGDIEDLDSLRSGAAQADGVIHTGFNHDFSKFAASCAADQRAIETLGAVLEGSKRPLLVTSGLAGFAQGKPATEDDKPAPPSASFPRASEATAMALAVRGVRASTVRLAPTVHGDGDHGFVPMLIAIARQKGVSAYIGDGTNRWAAVHRSDAATLYRLALEKGIGGVSYHAVAEQGVASKEIAEIIGRRLNLPVVVKSPEEAAGHFGFLGHFIGRDLSASSEQTRNALGWAPTGPGLIADLDRPRYFET</sequence>
<dbReference type="RefSeq" id="WP_181061452.1">
    <property type="nucleotide sequence ID" value="NZ_JACDTY010000024.1"/>
</dbReference>
<dbReference type="GO" id="GO:0005737">
    <property type="term" value="C:cytoplasm"/>
    <property type="evidence" value="ECO:0007669"/>
    <property type="project" value="TreeGrafter"/>
</dbReference>
<dbReference type="PANTHER" id="PTHR48079">
    <property type="entry name" value="PROTEIN YEEZ"/>
    <property type="match status" value="1"/>
</dbReference>
<evidence type="ECO:0000313" key="2">
    <source>
        <dbReference type="EMBL" id="MBA1144514.1"/>
    </source>
</evidence>
<name>A0A838BG83_9HYPH</name>
<evidence type="ECO:0000259" key="1">
    <source>
        <dbReference type="Pfam" id="PF01370"/>
    </source>
</evidence>
<comment type="caution">
    <text evidence="2">The sequence shown here is derived from an EMBL/GenBank/DDBJ whole genome shotgun (WGS) entry which is preliminary data.</text>
</comment>
<accession>A0A838BG83</accession>
<dbReference type="EMBL" id="JACDTY010000024">
    <property type="protein sequence ID" value="MBA1144514.1"/>
    <property type="molecule type" value="Genomic_DNA"/>
</dbReference>
<proteinExistence type="predicted"/>
<dbReference type="SUPFAM" id="SSF51735">
    <property type="entry name" value="NAD(P)-binding Rossmann-fold domains"/>
    <property type="match status" value="1"/>
</dbReference>
<keyword evidence="3" id="KW-1185">Reference proteome</keyword>
<dbReference type="PANTHER" id="PTHR48079:SF6">
    <property type="entry name" value="NAD(P)-BINDING DOMAIN-CONTAINING PROTEIN-RELATED"/>
    <property type="match status" value="1"/>
</dbReference>